<dbReference type="RefSeq" id="WP_150899612.1">
    <property type="nucleotide sequence ID" value="NZ_WAAU01000012.1"/>
</dbReference>
<evidence type="ECO:0000313" key="1">
    <source>
        <dbReference type="EMBL" id="KAB1158644.1"/>
    </source>
</evidence>
<gene>
    <name evidence="1" type="ORF">F7018_08475</name>
</gene>
<dbReference type="Proteomes" id="UP000467305">
    <property type="component" value="Unassembled WGS sequence"/>
</dbReference>
<comment type="caution">
    <text evidence="1">The sequence shown here is derived from an EMBL/GenBank/DDBJ whole genome shotgun (WGS) entry which is preliminary data.</text>
</comment>
<protein>
    <submittedName>
        <fullName evidence="1">Uncharacterized protein</fullName>
    </submittedName>
</protein>
<keyword evidence="2" id="KW-1185">Reference proteome</keyword>
<accession>A0A7J5AM29</accession>
<dbReference type="EMBL" id="WAAU01000012">
    <property type="protein sequence ID" value="KAB1158644.1"/>
    <property type="molecule type" value="Genomic_DNA"/>
</dbReference>
<organism evidence="1 2">
    <name type="scientific">Tenacibaculum aiptasiae</name>
    <dbReference type="NCBI Taxonomy" id="426481"/>
    <lineage>
        <taxon>Bacteria</taxon>
        <taxon>Pseudomonadati</taxon>
        <taxon>Bacteroidota</taxon>
        <taxon>Flavobacteriia</taxon>
        <taxon>Flavobacteriales</taxon>
        <taxon>Flavobacteriaceae</taxon>
        <taxon>Tenacibaculum</taxon>
    </lineage>
</organism>
<evidence type="ECO:0000313" key="2">
    <source>
        <dbReference type="Proteomes" id="UP000467305"/>
    </source>
</evidence>
<dbReference type="AlphaFoldDB" id="A0A7J5AM29"/>
<sequence length="62" mass="7293">MKLLGKELTRTEQSEIFAGGPSMRRCQRLLNRSDRHLRRGDEEGSRRLIAKFEKICQEYIAN</sequence>
<name>A0A7J5AM29_9FLAO</name>
<reference evidence="1 2" key="1">
    <citation type="submission" date="2019-09" db="EMBL/GenBank/DDBJ databases">
        <authorList>
            <person name="Cao W.R."/>
        </authorList>
    </citation>
    <scope>NUCLEOTIDE SEQUENCE [LARGE SCALE GENOMIC DNA]</scope>
    <source>
        <strain evidence="2">a4</strain>
    </source>
</reference>
<proteinExistence type="predicted"/>